<dbReference type="PANTHER" id="PTHR43877:SF2">
    <property type="entry name" value="AMINOALKYLPHOSPHONATE N-ACETYLTRANSFERASE-RELATED"/>
    <property type="match status" value="1"/>
</dbReference>
<sequence length="149" mass="17018">MKIRIATREDVPYMVAMLADDKLGILREDYQIPLPKKYFDAFQKINQDPNQFLIVGVIEGEIVGTAQLSLIPYLTYQGGIRAQIEAVRVKSTYRGSGLGENLIQWMIQKARESGAHLIQLTTDKKRPEALKFYEKLGFNATHEGMKMHF</sequence>
<dbReference type="Pfam" id="PF00583">
    <property type="entry name" value="Acetyltransf_1"/>
    <property type="match status" value="1"/>
</dbReference>
<dbReference type="CDD" id="cd04301">
    <property type="entry name" value="NAT_SF"/>
    <property type="match status" value="1"/>
</dbReference>
<dbReference type="InterPro" id="IPR000182">
    <property type="entry name" value="GNAT_dom"/>
</dbReference>
<dbReference type="SUPFAM" id="SSF55729">
    <property type="entry name" value="Acyl-CoA N-acyltransferases (Nat)"/>
    <property type="match status" value="1"/>
</dbReference>
<keyword evidence="1" id="KW-0808">Transferase</keyword>
<dbReference type="PANTHER" id="PTHR43877">
    <property type="entry name" value="AMINOALKYLPHOSPHONATE N-ACETYLTRANSFERASE-RELATED-RELATED"/>
    <property type="match status" value="1"/>
</dbReference>
<evidence type="ECO:0000256" key="1">
    <source>
        <dbReference type="ARBA" id="ARBA00022679"/>
    </source>
</evidence>
<dbReference type="Gene3D" id="3.40.630.30">
    <property type="match status" value="1"/>
</dbReference>
<dbReference type="OrthoDB" id="9789603at2"/>
<accession>A0A239K5Q3</accession>
<dbReference type="EMBL" id="FZPD01000004">
    <property type="protein sequence ID" value="SNT13290.1"/>
    <property type="molecule type" value="Genomic_DNA"/>
</dbReference>
<keyword evidence="5" id="KW-1185">Reference proteome</keyword>
<evidence type="ECO:0000313" key="5">
    <source>
        <dbReference type="Proteomes" id="UP000198393"/>
    </source>
</evidence>
<proteinExistence type="predicted"/>
<gene>
    <name evidence="4" type="ORF">SAMN05421640_2431</name>
</gene>
<reference evidence="4 5" key="1">
    <citation type="submission" date="2017-06" db="EMBL/GenBank/DDBJ databases">
        <authorList>
            <person name="Kim H.J."/>
            <person name="Triplett B.A."/>
        </authorList>
    </citation>
    <scope>NUCLEOTIDE SEQUENCE [LARGE SCALE GENOMIC DNA]</scope>
    <source>
        <strain evidence="4 5">DSM 19307</strain>
    </source>
</reference>
<keyword evidence="2" id="KW-0012">Acyltransferase</keyword>
<dbReference type="GO" id="GO:0016747">
    <property type="term" value="F:acyltransferase activity, transferring groups other than amino-acyl groups"/>
    <property type="evidence" value="ECO:0007669"/>
    <property type="project" value="InterPro"/>
</dbReference>
<dbReference type="AlphaFoldDB" id="A0A239K5Q3"/>
<evidence type="ECO:0000256" key="2">
    <source>
        <dbReference type="ARBA" id="ARBA00023315"/>
    </source>
</evidence>
<evidence type="ECO:0000259" key="3">
    <source>
        <dbReference type="PROSITE" id="PS51186"/>
    </source>
</evidence>
<dbReference type="RefSeq" id="WP_089357143.1">
    <property type="nucleotide sequence ID" value="NZ_FZPD01000004.1"/>
</dbReference>
<organism evidence="4 5">
    <name type="scientific">Ekhidna lutea</name>
    <dbReference type="NCBI Taxonomy" id="447679"/>
    <lineage>
        <taxon>Bacteria</taxon>
        <taxon>Pseudomonadati</taxon>
        <taxon>Bacteroidota</taxon>
        <taxon>Cytophagia</taxon>
        <taxon>Cytophagales</taxon>
        <taxon>Reichenbachiellaceae</taxon>
        <taxon>Ekhidna</taxon>
    </lineage>
</organism>
<dbReference type="InterPro" id="IPR050832">
    <property type="entry name" value="Bact_Acetyltransf"/>
</dbReference>
<protein>
    <submittedName>
        <fullName evidence="4">Transcriptional regulator</fullName>
    </submittedName>
</protein>
<feature type="domain" description="N-acetyltransferase" evidence="3">
    <location>
        <begin position="1"/>
        <end position="149"/>
    </location>
</feature>
<dbReference type="PROSITE" id="PS51186">
    <property type="entry name" value="GNAT"/>
    <property type="match status" value="1"/>
</dbReference>
<dbReference type="Proteomes" id="UP000198393">
    <property type="component" value="Unassembled WGS sequence"/>
</dbReference>
<name>A0A239K5Q3_EKHLU</name>
<dbReference type="InterPro" id="IPR016181">
    <property type="entry name" value="Acyl_CoA_acyltransferase"/>
</dbReference>
<evidence type="ECO:0000313" key="4">
    <source>
        <dbReference type="EMBL" id="SNT13290.1"/>
    </source>
</evidence>